<accession>A0ABP6RU83</accession>
<gene>
    <name evidence="2" type="ORF">GCM10020366_31910</name>
</gene>
<reference evidence="3" key="1">
    <citation type="journal article" date="2019" name="Int. J. Syst. Evol. Microbiol.">
        <title>The Global Catalogue of Microorganisms (GCM) 10K type strain sequencing project: providing services to taxonomists for standard genome sequencing and annotation.</title>
        <authorList>
            <consortium name="The Broad Institute Genomics Platform"/>
            <consortium name="The Broad Institute Genome Sequencing Center for Infectious Disease"/>
            <person name="Wu L."/>
            <person name="Ma J."/>
        </authorList>
    </citation>
    <scope>NUCLEOTIDE SEQUENCE [LARGE SCALE GENOMIC DNA]</scope>
    <source>
        <strain evidence="3">JCM 9687</strain>
    </source>
</reference>
<dbReference type="Proteomes" id="UP001500483">
    <property type="component" value="Unassembled WGS sequence"/>
</dbReference>
<name>A0ABP6RU83_9PSEU</name>
<dbReference type="Gene3D" id="3.40.50.2000">
    <property type="entry name" value="Glycogen Phosphorylase B"/>
    <property type="match status" value="2"/>
</dbReference>
<sequence length="388" mass="40816">MRALLATTGTRGEVQPLLALARALLDHGHRAQVAVPPDFRGHAERLGVPALALGPPMRGSDWDLTTDAGRRRAAEDTVAAQFAVLPAAAAGADVLVGAGSLAIGVRSAAELAGTRYVHVHYCPATLPSPRHPPAPWPGWPQHPAGGNAQLWAADERRWDTTWGEPLRTHRAAAGLPPIGGVRAHVFGDRPWLAADPVLGPWPGDEVHRTGAWLLPEHRPLPPEVVDFLDNGDPPVHFGLGSRPAAADDLAQAAVEAARRVGRRAIISRGWAGLDPPAGDHLVVDDLDHQVLFPHVAAAVHHGGAGTSTAAARAGIPQVLLPEVYDQHYWARRVTELGIGAAHPGTPTADSLAAALRTALTGAERARHLASRIRTDGARIAARDLARPG</sequence>
<dbReference type="InterPro" id="IPR010610">
    <property type="entry name" value="EryCIII-like_C"/>
</dbReference>
<evidence type="ECO:0000313" key="3">
    <source>
        <dbReference type="Proteomes" id="UP001500483"/>
    </source>
</evidence>
<feature type="domain" description="Erythromycin biosynthesis protein CIII-like C-terminal" evidence="1">
    <location>
        <begin position="283"/>
        <end position="376"/>
    </location>
</feature>
<evidence type="ECO:0000259" key="1">
    <source>
        <dbReference type="Pfam" id="PF06722"/>
    </source>
</evidence>
<dbReference type="EMBL" id="BAAAYK010000038">
    <property type="protein sequence ID" value="GAA3358729.1"/>
    <property type="molecule type" value="Genomic_DNA"/>
</dbReference>
<evidence type="ECO:0000313" key="2">
    <source>
        <dbReference type="EMBL" id="GAA3358729.1"/>
    </source>
</evidence>
<dbReference type="CDD" id="cd03784">
    <property type="entry name" value="GT1_Gtf-like"/>
    <property type="match status" value="1"/>
</dbReference>
<dbReference type="SUPFAM" id="SSF53756">
    <property type="entry name" value="UDP-Glycosyltransferase/glycogen phosphorylase"/>
    <property type="match status" value="1"/>
</dbReference>
<dbReference type="PANTHER" id="PTHR48050">
    <property type="entry name" value="STEROL 3-BETA-GLUCOSYLTRANSFERASE"/>
    <property type="match status" value="1"/>
</dbReference>
<dbReference type="InterPro" id="IPR002213">
    <property type="entry name" value="UDP_glucos_trans"/>
</dbReference>
<dbReference type="InterPro" id="IPR050426">
    <property type="entry name" value="Glycosyltransferase_28"/>
</dbReference>
<comment type="caution">
    <text evidence="2">The sequence shown here is derived from an EMBL/GenBank/DDBJ whole genome shotgun (WGS) entry which is preliminary data.</text>
</comment>
<dbReference type="PANTHER" id="PTHR48050:SF13">
    <property type="entry name" value="STEROL 3-BETA-GLUCOSYLTRANSFERASE UGT80A2"/>
    <property type="match status" value="1"/>
</dbReference>
<proteinExistence type="predicted"/>
<keyword evidence="3" id="KW-1185">Reference proteome</keyword>
<dbReference type="Pfam" id="PF06722">
    <property type="entry name" value="EryCIII-like_C"/>
    <property type="match status" value="1"/>
</dbReference>
<organism evidence="2 3">
    <name type="scientific">Saccharopolyspora gregorii</name>
    <dbReference type="NCBI Taxonomy" id="33914"/>
    <lineage>
        <taxon>Bacteria</taxon>
        <taxon>Bacillati</taxon>
        <taxon>Actinomycetota</taxon>
        <taxon>Actinomycetes</taxon>
        <taxon>Pseudonocardiales</taxon>
        <taxon>Pseudonocardiaceae</taxon>
        <taxon>Saccharopolyspora</taxon>
    </lineage>
</organism>
<dbReference type="RefSeq" id="WP_344927429.1">
    <property type="nucleotide sequence ID" value="NZ_BAAAYK010000038.1"/>
</dbReference>
<protein>
    <submittedName>
        <fullName evidence="2">Glycosyltransferase</fullName>
    </submittedName>
</protein>